<sequence length="173" mass="19853">STSNLPISLKKTIGDVQRTNNGSIFEFISNENDIRMAEIRLKMSEEATKQKQLDLELECVKRQKVEHISTTTTNRLLSSLSLSSSQPVDDVTYLAYYSNFLNNRMKVLDISSFENQSINIKKFENIINGYLREALKPEKKEQDIQSIYDILIKTMLSDLDNKTVLKHLNTNSS</sequence>
<feature type="non-terminal residue" evidence="1">
    <location>
        <position position="1"/>
    </location>
</feature>
<organism evidence="1 3">
    <name type="scientific">Didymodactylos carnosus</name>
    <dbReference type="NCBI Taxonomy" id="1234261"/>
    <lineage>
        <taxon>Eukaryota</taxon>
        <taxon>Metazoa</taxon>
        <taxon>Spiralia</taxon>
        <taxon>Gnathifera</taxon>
        <taxon>Rotifera</taxon>
        <taxon>Eurotatoria</taxon>
        <taxon>Bdelloidea</taxon>
        <taxon>Philodinida</taxon>
        <taxon>Philodinidae</taxon>
        <taxon>Didymodactylos</taxon>
    </lineage>
</organism>
<dbReference type="EMBL" id="CAJNOQ010012100">
    <property type="protein sequence ID" value="CAF1292012.1"/>
    <property type="molecule type" value="Genomic_DNA"/>
</dbReference>
<reference evidence="1" key="1">
    <citation type="submission" date="2021-02" db="EMBL/GenBank/DDBJ databases">
        <authorList>
            <person name="Nowell W R."/>
        </authorList>
    </citation>
    <scope>NUCLEOTIDE SEQUENCE</scope>
</reference>
<evidence type="ECO:0000313" key="2">
    <source>
        <dbReference type="EMBL" id="CAF4099139.1"/>
    </source>
</evidence>
<keyword evidence="3" id="KW-1185">Reference proteome</keyword>
<evidence type="ECO:0000313" key="3">
    <source>
        <dbReference type="Proteomes" id="UP000663829"/>
    </source>
</evidence>
<dbReference type="AlphaFoldDB" id="A0A815D624"/>
<comment type="caution">
    <text evidence="1">The sequence shown here is derived from an EMBL/GenBank/DDBJ whole genome shotgun (WGS) entry which is preliminary data.</text>
</comment>
<name>A0A815D624_9BILA</name>
<proteinExistence type="predicted"/>
<accession>A0A815D624</accession>
<dbReference type="Proteomes" id="UP000663829">
    <property type="component" value="Unassembled WGS sequence"/>
</dbReference>
<evidence type="ECO:0000313" key="1">
    <source>
        <dbReference type="EMBL" id="CAF1292012.1"/>
    </source>
</evidence>
<dbReference type="EMBL" id="CAJOBC010033210">
    <property type="protein sequence ID" value="CAF4099139.1"/>
    <property type="molecule type" value="Genomic_DNA"/>
</dbReference>
<gene>
    <name evidence="1" type="ORF">GPM918_LOCUS28086</name>
    <name evidence="2" type="ORF">SRO942_LOCUS28539</name>
</gene>
<protein>
    <submittedName>
        <fullName evidence="1">Uncharacterized protein</fullName>
    </submittedName>
</protein>
<dbReference type="Proteomes" id="UP000681722">
    <property type="component" value="Unassembled WGS sequence"/>
</dbReference>